<evidence type="ECO:0000256" key="8">
    <source>
        <dbReference type="SAM" id="Phobius"/>
    </source>
</evidence>
<dbReference type="InterPro" id="IPR000425">
    <property type="entry name" value="MIP"/>
</dbReference>
<feature type="region of interest" description="Disordered" evidence="7">
    <location>
        <begin position="1"/>
        <end position="261"/>
    </location>
</feature>
<dbReference type="EMBL" id="JAVRRG010000374">
    <property type="protein sequence ID" value="KAK5071348.1"/>
    <property type="molecule type" value="Genomic_DNA"/>
</dbReference>
<dbReference type="PANTHER" id="PTHR43829:SF24">
    <property type="entry name" value="MIP AQUAPORIN (EUROFUNG)"/>
    <property type="match status" value="1"/>
</dbReference>
<keyword evidence="5 8" id="KW-1133">Transmembrane helix</keyword>
<sequence length="549" mass="60552">MYRPQTDQTDRTYSTAYSGENQTRTKGSGINEESPQQDDGAKSPSQQPNSQEAHVDPAYLPLNPWYDGYAGEANSGMYGQPPEGGPIFSLGWPLPHTVRPGMLNDLSPETLQKLHLYEKQREAEEHDKDDEDPEKGQSLRQSTRDSTVSNDRIRREATNETLPDHGPEPDIPEDVTRSVDQSTARKDEVVKPDDDTVPEAQRVETRDMERQASQAQRTRTEGTEESAERVGTLERLKAQAEEPGHTEPDKNQGPEPSAREMRNRWARLRSKAPGPLAEFVATTVAIYIGLAGNLSKTTSNGEYGSFLTQSLTWGFGFMFGIYLAGGISGAHLNPAISITLSLFRGFPWRRCAVYVAAQMVGGIVAGTLAFAVYHDAIYNADPALQPMTTGIALFTLPQPFVSTSAAFFNEFVAGVVLMLVVLALGDDTNAPPGAGMNAFILGLLVTTMMFTSAFQTGLSLNPARDFGPRLVAIWMGYPTSIFTGYGWWWLWGAIVAPIAGTIVGCMIYDTAIFTGGESPINYRWPSRREALDQVRAKRRRLHDQLQHWK</sequence>
<protein>
    <recommendedName>
        <fullName evidence="11">Aquaporin</fullName>
    </recommendedName>
</protein>
<reference evidence="9 10" key="1">
    <citation type="submission" date="2023-08" db="EMBL/GenBank/DDBJ databases">
        <title>Black Yeasts Isolated from many extreme environments.</title>
        <authorList>
            <person name="Coleine C."/>
            <person name="Stajich J.E."/>
            <person name="Selbmann L."/>
        </authorList>
    </citation>
    <scope>NUCLEOTIDE SEQUENCE [LARGE SCALE GENOMIC DNA]</scope>
    <source>
        <strain evidence="9 10">CCFEE 5885</strain>
    </source>
</reference>
<feature type="compositionally biased region" description="Basic and acidic residues" evidence="7">
    <location>
        <begin position="218"/>
        <end position="261"/>
    </location>
</feature>
<evidence type="ECO:0000256" key="2">
    <source>
        <dbReference type="ARBA" id="ARBA00006175"/>
    </source>
</evidence>
<proteinExistence type="inferred from homology"/>
<feature type="transmembrane region" description="Helical" evidence="8">
    <location>
        <begin position="351"/>
        <end position="373"/>
    </location>
</feature>
<feature type="compositionally biased region" description="Basic and acidic residues" evidence="7">
    <location>
        <begin position="183"/>
        <end position="194"/>
    </location>
</feature>
<evidence type="ECO:0000256" key="1">
    <source>
        <dbReference type="ARBA" id="ARBA00004141"/>
    </source>
</evidence>
<keyword evidence="4 8" id="KW-0812">Transmembrane</keyword>
<feature type="compositionally biased region" description="Polar residues" evidence="7">
    <location>
        <begin position="138"/>
        <end position="150"/>
    </location>
</feature>
<dbReference type="Proteomes" id="UP001345013">
    <property type="component" value="Unassembled WGS sequence"/>
</dbReference>
<dbReference type="InterPro" id="IPR023271">
    <property type="entry name" value="Aquaporin-like"/>
</dbReference>
<feature type="transmembrane region" description="Helical" evidence="8">
    <location>
        <begin position="310"/>
        <end position="330"/>
    </location>
</feature>
<feature type="transmembrane region" description="Helical" evidence="8">
    <location>
        <begin position="436"/>
        <end position="454"/>
    </location>
</feature>
<dbReference type="Gene3D" id="1.20.1080.10">
    <property type="entry name" value="Glycerol uptake facilitator protein"/>
    <property type="match status" value="1"/>
</dbReference>
<comment type="subcellular location">
    <subcellularLocation>
        <location evidence="1">Membrane</location>
        <topology evidence="1">Multi-pass membrane protein</topology>
    </subcellularLocation>
</comment>
<keyword evidence="3" id="KW-0813">Transport</keyword>
<evidence type="ECO:0000313" key="10">
    <source>
        <dbReference type="Proteomes" id="UP001345013"/>
    </source>
</evidence>
<dbReference type="PANTHER" id="PTHR43829">
    <property type="entry name" value="AQUAPORIN OR AQUAGLYCEROPORIN RELATED"/>
    <property type="match status" value="1"/>
</dbReference>
<dbReference type="CDD" id="cd00333">
    <property type="entry name" value="MIP"/>
    <property type="match status" value="1"/>
</dbReference>
<dbReference type="InterPro" id="IPR022357">
    <property type="entry name" value="MIP_CS"/>
</dbReference>
<feature type="transmembrane region" description="Helical" evidence="8">
    <location>
        <begin position="488"/>
        <end position="508"/>
    </location>
</feature>
<feature type="compositionally biased region" description="Basic and acidic residues" evidence="7">
    <location>
        <begin position="151"/>
        <end position="168"/>
    </location>
</feature>
<comment type="caution">
    <text evidence="9">The sequence shown here is derived from an EMBL/GenBank/DDBJ whole genome shotgun (WGS) entry which is preliminary data.</text>
</comment>
<dbReference type="PRINTS" id="PR00783">
    <property type="entry name" value="MINTRINSICP"/>
</dbReference>
<name>A0ABR0JTF4_9EURO</name>
<feature type="transmembrane region" description="Helical" evidence="8">
    <location>
        <begin position="272"/>
        <end position="290"/>
    </location>
</feature>
<evidence type="ECO:0000256" key="7">
    <source>
        <dbReference type="SAM" id="MobiDB-lite"/>
    </source>
</evidence>
<evidence type="ECO:0000256" key="3">
    <source>
        <dbReference type="ARBA" id="ARBA00022448"/>
    </source>
</evidence>
<organism evidence="9 10">
    <name type="scientific">Lithohypha guttulata</name>
    <dbReference type="NCBI Taxonomy" id="1690604"/>
    <lineage>
        <taxon>Eukaryota</taxon>
        <taxon>Fungi</taxon>
        <taxon>Dikarya</taxon>
        <taxon>Ascomycota</taxon>
        <taxon>Pezizomycotina</taxon>
        <taxon>Eurotiomycetes</taxon>
        <taxon>Chaetothyriomycetidae</taxon>
        <taxon>Chaetothyriales</taxon>
        <taxon>Trichomeriaceae</taxon>
        <taxon>Lithohypha</taxon>
    </lineage>
</organism>
<feature type="compositionally biased region" description="Polar residues" evidence="7">
    <location>
        <begin position="43"/>
        <end position="52"/>
    </location>
</feature>
<dbReference type="SUPFAM" id="SSF81338">
    <property type="entry name" value="Aquaporin-like"/>
    <property type="match status" value="1"/>
</dbReference>
<evidence type="ECO:0000313" key="9">
    <source>
        <dbReference type="EMBL" id="KAK5071348.1"/>
    </source>
</evidence>
<dbReference type="InterPro" id="IPR050363">
    <property type="entry name" value="MIP/Aquaporin"/>
</dbReference>
<gene>
    <name evidence="9" type="ORF">LTR24_010597</name>
</gene>
<accession>A0ABR0JTF4</accession>
<feature type="compositionally biased region" description="Polar residues" evidence="7">
    <location>
        <begin position="1"/>
        <end position="34"/>
    </location>
</feature>
<evidence type="ECO:0000256" key="4">
    <source>
        <dbReference type="ARBA" id="ARBA00022692"/>
    </source>
</evidence>
<evidence type="ECO:0000256" key="5">
    <source>
        <dbReference type="ARBA" id="ARBA00022989"/>
    </source>
</evidence>
<feature type="compositionally biased region" description="Basic and acidic residues" evidence="7">
    <location>
        <begin position="201"/>
        <end position="210"/>
    </location>
</feature>
<feature type="compositionally biased region" description="Basic and acidic residues" evidence="7">
    <location>
        <begin position="115"/>
        <end position="126"/>
    </location>
</feature>
<dbReference type="NCBIfam" id="TIGR00861">
    <property type="entry name" value="MIP"/>
    <property type="match status" value="1"/>
</dbReference>
<feature type="transmembrane region" description="Helical" evidence="8">
    <location>
        <begin position="405"/>
        <end position="424"/>
    </location>
</feature>
<comment type="similarity">
    <text evidence="2">Belongs to the MIP/aquaporin (TC 1.A.8) family.</text>
</comment>
<dbReference type="Pfam" id="PF00230">
    <property type="entry name" value="MIP"/>
    <property type="match status" value="1"/>
</dbReference>
<keyword evidence="10" id="KW-1185">Reference proteome</keyword>
<evidence type="ECO:0008006" key="11">
    <source>
        <dbReference type="Google" id="ProtNLM"/>
    </source>
</evidence>
<evidence type="ECO:0000256" key="6">
    <source>
        <dbReference type="ARBA" id="ARBA00023136"/>
    </source>
</evidence>
<keyword evidence="6 8" id="KW-0472">Membrane</keyword>
<dbReference type="PROSITE" id="PS00221">
    <property type="entry name" value="MIP"/>
    <property type="match status" value="1"/>
</dbReference>